<keyword evidence="1" id="KW-0472">Membrane</keyword>
<evidence type="ECO:0000259" key="2">
    <source>
        <dbReference type="Pfam" id="PF13529"/>
    </source>
</evidence>
<feature type="transmembrane region" description="Helical" evidence="1">
    <location>
        <begin position="35"/>
        <end position="55"/>
    </location>
</feature>
<reference evidence="4" key="1">
    <citation type="journal article" date="2019" name="Int. J. Syst. Evol. Microbiol.">
        <title>The Global Catalogue of Microorganisms (GCM) 10K type strain sequencing project: providing services to taxonomists for standard genome sequencing and annotation.</title>
        <authorList>
            <consortium name="The Broad Institute Genomics Platform"/>
            <consortium name="The Broad Institute Genome Sequencing Center for Infectious Disease"/>
            <person name="Wu L."/>
            <person name="Ma J."/>
        </authorList>
    </citation>
    <scope>NUCLEOTIDE SEQUENCE [LARGE SCALE GENOMIC DNA]</scope>
    <source>
        <strain evidence="4">CGMCC 1.12237</strain>
    </source>
</reference>
<organism evidence="3 4">
    <name type="scientific">Lederbergia graminis</name>
    <dbReference type="NCBI Taxonomy" id="735518"/>
    <lineage>
        <taxon>Bacteria</taxon>
        <taxon>Bacillati</taxon>
        <taxon>Bacillota</taxon>
        <taxon>Bacilli</taxon>
        <taxon>Bacillales</taxon>
        <taxon>Bacillaceae</taxon>
        <taxon>Lederbergia</taxon>
    </lineage>
</organism>
<proteinExistence type="predicted"/>
<dbReference type="InterPro" id="IPR039563">
    <property type="entry name" value="Peptidase_C39_single_dom"/>
</dbReference>
<dbReference type="PANTHER" id="PTHR37806">
    <property type="entry name" value="LMO0724 PROTEIN"/>
    <property type="match status" value="1"/>
</dbReference>
<evidence type="ECO:0000256" key="1">
    <source>
        <dbReference type="SAM" id="Phobius"/>
    </source>
</evidence>
<comment type="caution">
    <text evidence="3">The sequence shown here is derived from an EMBL/GenBank/DDBJ whole genome shotgun (WGS) entry which is preliminary data.</text>
</comment>
<dbReference type="InterPro" id="IPR039564">
    <property type="entry name" value="Peptidase_C39-like"/>
</dbReference>
<gene>
    <name evidence="3" type="ORF">ACFPM4_13950</name>
</gene>
<dbReference type="Gene3D" id="3.90.70.10">
    <property type="entry name" value="Cysteine proteinases"/>
    <property type="match status" value="1"/>
</dbReference>
<accession>A0ABW0LLX8</accession>
<dbReference type="Proteomes" id="UP001596147">
    <property type="component" value="Unassembled WGS sequence"/>
</dbReference>
<feature type="domain" description="Peptidase C39-like" evidence="2">
    <location>
        <begin position="94"/>
        <end position="258"/>
    </location>
</feature>
<dbReference type="CDD" id="cd02549">
    <property type="entry name" value="Peptidase_C39A"/>
    <property type="match status" value="1"/>
</dbReference>
<keyword evidence="1" id="KW-0812">Transmembrane</keyword>
<keyword evidence="1" id="KW-1133">Transmembrane helix</keyword>
<sequence>MDLGDFKMDTIQLTIIVSTIIIIFLIYTLYRRYKLLSAIFSMIAICSIVFSLFIYKSELIFATELEEGRSNVNVPLQNIDELSFFLIKDKVLIDAPLVNQLPELPRGCEVTSLSMLLASAGVEVDKMKLAEEVIKDPTPRTFVNGKIHFGNPYNGFVGNMYTFKEPGLGVYHGPIMKLAENYLPGRMIDLTGKTFDELRIPLSDGRPVWVIINAQYRELEDSYFQTWHTPDGEIKITMKEHSVLVTGYDDKYVYFNDPLTGVKNKKAPIADFKKAWVQMGSQAITYSHE</sequence>
<name>A0ABW0LLX8_9BACI</name>
<dbReference type="Pfam" id="PF13529">
    <property type="entry name" value="Peptidase_C39_2"/>
    <property type="match status" value="1"/>
</dbReference>
<evidence type="ECO:0000313" key="4">
    <source>
        <dbReference type="Proteomes" id="UP001596147"/>
    </source>
</evidence>
<protein>
    <submittedName>
        <fullName evidence="3">C39 family peptidase</fullName>
    </submittedName>
</protein>
<dbReference type="PANTHER" id="PTHR37806:SF1">
    <property type="entry name" value="PEPTIDASE C39-LIKE DOMAIN-CONTAINING PROTEIN"/>
    <property type="match status" value="1"/>
</dbReference>
<evidence type="ECO:0000313" key="3">
    <source>
        <dbReference type="EMBL" id="MFC5465831.1"/>
    </source>
</evidence>
<feature type="transmembrane region" description="Helical" evidence="1">
    <location>
        <begin position="12"/>
        <end position="30"/>
    </location>
</feature>
<dbReference type="EMBL" id="JBHSMC010000018">
    <property type="protein sequence ID" value="MFC5465831.1"/>
    <property type="molecule type" value="Genomic_DNA"/>
</dbReference>
<keyword evidence="4" id="KW-1185">Reference proteome</keyword>